<evidence type="ECO:0000313" key="1">
    <source>
        <dbReference type="EMBL" id="MBX20549.1"/>
    </source>
</evidence>
<accession>A0A2P2LRE5</accession>
<protein>
    <submittedName>
        <fullName evidence="1">Uncharacterized protein</fullName>
    </submittedName>
</protein>
<sequence>MADEMEKPFSCSLLRFFNYLIYLIKIKEEPFINTSSAFTIRANKCACVCNLETCLRAFLA</sequence>
<reference evidence="1" key="1">
    <citation type="submission" date="2018-02" db="EMBL/GenBank/DDBJ databases">
        <title>Rhizophora mucronata_Transcriptome.</title>
        <authorList>
            <person name="Meera S.P."/>
            <person name="Sreeshan A."/>
            <person name="Augustine A."/>
        </authorList>
    </citation>
    <scope>NUCLEOTIDE SEQUENCE</scope>
    <source>
        <tissue evidence="1">Leaf</tissue>
    </source>
</reference>
<proteinExistence type="predicted"/>
<dbReference type="EMBL" id="GGEC01040065">
    <property type="protein sequence ID" value="MBX20549.1"/>
    <property type="molecule type" value="Transcribed_RNA"/>
</dbReference>
<organism evidence="1">
    <name type="scientific">Rhizophora mucronata</name>
    <name type="common">Asiatic mangrove</name>
    <dbReference type="NCBI Taxonomy" id="61149"/>
    <lineage>
        <taxon>Eukaryota</taxon>
        <taxon>Viridiplantae</taxon>
        <taxon>Streptophyta</taxon>
        <taxon>Embryophyta</taxon>
        <taxon>Tracheophyta</taxon>
        <taxon>Spermatophyta</taxon>
        <taxon>Magnoliopsida</taxon>
        <taxon>eudicotyledons</taxon>
        <taxon>Gunneridae</taxon>
        <taxon>Pentapetalae</taxon>
        <taxon>rosids</taxon>
        <taxon>fabids</taxon>
        <taxon>Malpighiales</taxon>
        <taxon>Rhizophoraceae</taxon>
        <taxon>Rhizophora</taxon>
    </lineage>
</organism>
<name>A0A2P2LRE5_RHIMU</name>
<dbReference type="AlphaFoldDB" id="A0A2P2LRE5"/>